<dbReference type="SUPFAM" id="SSF51735">
    <property type="entry name" value="NAD(P)-binding Rossmann-fold domains"/>
    <property type="match status" value="1"/>
</dbReference>
<dbReference type="EMBL" id="CVMT01000006">
    <property type="protein sequence ID" value="CRG89277.1"/>
    <property type="molecule type" value="Genomic_DNA"/>
</dbReference>
<keyword evidence="5" id="KW-1185">Reference proteome</keyword>
<dbReference type="PANTHER" id="PTHR47706">
    <property type="entry name" value="NMRA-LIKE FAMILY PROTEIN"/>
    <property type="match status" value="1"/>
</dbReference>
<name>A0A0U1M153_TALIS</name>
<feature type="domain" description="NmrA-like" evidence="3">
    <location>
        <begin position="5"/>
        <end position="272"/>
    </location>
</feature>
<dbReference type="OrthoDB" id="5283654at2759"/>
<keyword evidence="1" id="KW-0521">NADP</keyword>
<dbReference type="CDD" id="cd05259">
    <property type="entry name" value="PCBER_SDR_a"/>
    <property type="match status" value="1"/>
</dbReference>
<dbReference type="Proteomes" id="UP000054383">
    <property type="component" value="Unassembled WGS sequence"/>
</dbReference>
<evidence type="ECO:0000256" key="1">
    <source>
        <dbReference type="ARBA" id="ARBA00022857"/>
    </source>
</evidence>
<dbReference type="Pfam" id="PF05368">
    <property type="entry name" value="NmrA"/>
    <property type="match status" value="1"/>
</dbReference>
<keyword evidence="2" id="KW-0560">Oxidoreductase</keyword>
<dbReference type="OMA" id="QHETEWV"/>
<accession>A0A0U1M153</accession>
<evidence type="ECO:0000259" key="3">
    <source>
        <dbReference type="Pfam" id="PF05368"/>
    </source>
</evidence>
<dbReference type="STRING" id="28573.A0A0U1M153"/>
<dbReference type="Gene3D" id="3.40.50.720">
    <property type="entry name" value="NAD(P)-binding Rossmann-like Domain"/>
    <property type="match status" value="1"/>
</dbReference>
<dbReference type="InterPro" id="IPR036291">
    <property type="entry name" value="NAD(P)-bd_dom_sf"/>
</dbReference>
<dbReference type="Gene3D" id="3.90.25.10">
    <property type="entry name" value="UDP-galactose 4-epimerase, domain 1"/>
    <property type="match status" value="1"/>
</dbReference>
<dbReference type="AlphaFoldDB" id="A0A0U1M153"/>
<organism evidence="4 5">
    <name type="scientific">Talaromyces islandicus</name>
    <name type="common">Penicillium islandicum</name>
    <dbReference type="NCBI Taxonomy" id="28573"/>
    <lineage>
        <taxon>Eukaryota</taxon>
        <taxon>Fungi</taxon>
        <taxon>Dikarya</taxon>
        <taxon>Ascomycota</taxon>
        <taxon>Pezizomycotina</taxon>
        <taxon>Eurotiomycetes</taxon>
        <taxon>Eurotiomycetidae</taxon>
        <taxon>Eurotiales</taxon>
        <taxon>Trichocomaceae</taxon>
        <taxon>Talaromyces</taxon>
        <taxon>Talaromyces sect. Islandici</taxon>
    </lineage>
</organism>
<dbReference type="GO" id="GO:0016491">
    <property type="term" value="F:oxidoreductase activity"/>
    <property type="evidence" value="ECO:0007669"/>
    <property type="project" value="UniProtKB-KW"/>
</dbReference>
<sequence>MAPIKSILVIGAGELGNQVLRFVANHPQRQGAVVSVLLRPATIISTKPEKKNDVDGLRELGIQLVGGDVAQDTEQSLSSTFASYDTIISCMGFASGRGTQLKLARAVLSAGVPRYIPWQFGVDYDIIGRGSAQDIFDEQLDVRDVLRAQTQTSWAIVSTGMFTSFLFEPWFGVVDVHKGTVCALGSWENRVTLTTPEDIGKVTADIIFDIEDQFANKPIFIGGDTISYGNLAELVERVTGKTIQRTVLKTDDAQAALITDPENNLLKYQIVFGQGYGVSWDLSATWNWKRRISMTTAEQWAAKNLV</sequence>
<dbReference type="InterPro" id="IPR045312">
    <property type="entry name" value="PCBER-like"/>
</dbReference>
<evidence type="ECO:0000313" key="4">
    <source>
        <dbReference type="EMBL" id="CRG89277.1"/>
    </source>
</evidence>
<evidence type="ECO:0000313" key="5">
    <source>
        <dbReference type="Proteomes" id="UP000054383"/>
    </source>
</evidence>
<gene>
    <name evidence="4" type="ORF">PISL3812_06313</name>
</gene>
<dbReference type="PANTHER" id="PTHR47706:SF6">
    <property type="entry name" value="NMRA-LIKE FAMILY PROTEIN (AFU_ORTHOLOGUE AFUA_6G00280)"/>
    <property type="match status" value="1"/>
</dbReference>
<dbReference type="InterPro" id="IPR051609">
    <property type="entry name" value="NmrA/Isoflavone_reductase-like"/>
</dbReference>
<reference evidence="4 5" key="1">
    <citation type="submission" date="2015-04" db="EMBL/GenBank/DDBJ databases">
        <authorList>
            <person name="Syromyatnikov M.Y."/>
            <person name="Popov V.N."/>
        </authorList>
    </citation>
    <scope>NUCLEOTIDE SEQUENCE [LARGE SCALE GENOMIC DNA]</scope>
    <source>
        <strain evidence="4">WF-38-12</strain>
    </source>
</reference>
<dbReference type="InterPro" id="IPR008030">
    <property type="entry name" value="NmrA-like"/>
</dbReference>
<proteinExistence type="predicted"/>
<protein>
    <recommendedName>
        <fullName evidence="3">NmrA-like domain-containing protein</fullName>
    </recommendedName>
</protein>
<evidence type="ECO:0000256" key="2">
    <source>
        <dbReference type="ARBA" id="ARBA00023002"/>
    </source>
</evidence>